<dbReference type="InterPro" id="IPR051257">
    <property type="entry name" value="Diverse_CBS-Domain"/>
</dbReference>
<evidence type="ECO:0000256" key="2">
    <source>
        <dbReference type="PROSITE-ProRule" id="PRU00703"/>
    </source>
</evidence>
<comment type="caution">
    <text evidence="4">The sequence shown here is derived from an EMBL/GenBank/DDBJ whole genome shotgun (WGS) entry which is preliminary data.</text>
</comment>
<sequence>MNTISECMSTNIVTINPDQTIQEAADLMKQHDIGSIPVVEADQLIGIVTDRDITLRSTANGADAHVPVKDCMTTNITVASPSTDIHEAANLMSEHQIRRLPIVENNQLVGMVSIGDLALDHQLVNEAGQTLSSISEHEHRS</sequence>
<feature type="domain" description="CBS" evidence="3">
    <location>
        <begin position="8"/>
        <end position="64"/>
    </location>
</feature>
<dbReference type="CDD" id="cd04622">
    <property type="entry name" value="CBS_pair_HRP1_like"/>
    <property type="match status" value="1"/>
</dbReference>
<evidence type="ECO:0000256" key="1">
    <source>
        <dbReference type="ARBA" id="ARBA00023122"/>
    </source>
</evidence>
<dbReference type="Pfam" id="PF00571">
    <property type="entry name" value="CBS"/>
    <property type="match status" value="2"/>
</dbReference>
<accession>W4QGZ8</accession>
<name>W4QGZ8_9BACI</name>
<dbReference type="EMBL" id="BAUU01000012">
    <property type="protein sequence ID" value="GAE30614.1"/>
    <property type="molecule type" value="Genomic_DNA"/>
</dbReference>
<dbReference type="PANTHER" id="PTHR43080:SF2">
    <property type="entry name" value="CBS DOMAIN-CONTAINING PROTEIN"/>
    <property type="match status" value="1"/>
</dbReference>
<dbReference type="AlphaFoldDB" id="W4QGZ8"/>
<dbReference type="SMART" id="SM00116">
    <property type="entry name" value="CBS"/>
    <property type="match status" value="2"/>
</dbReference>
<dbReference type="InterPro" id="IPR046342">
    <property type="entry name" value="CBS_dom_sf"/>
</dbReference>
<protein>
    <recommendedName>
        <fullName evidence="3">CBS domain-containing protein</fullName>
    </recommendedName>
</protein>
<gene>
    <name evidence="4" type="ORF">JCM9152_2026</name>
</gene>
<keyword evidence="1 2" id="KW-0129">CBS domain</keyword>
<dbReference type="OrthoDB" id="9802114at2"/>
<dbReference type="SUPFAM" id="SSF54631">
    <property type="entry name" value="CBS-domain pair"/>
    <property type="match status" value="1"/>
</dbReference>
<evidence type="ECO:0000313" key="4">
    <source>
        <dbReference type="EMBL" id="GAE30614.1"/>
    </source>
</evidence>
<dbReference type="STRING" id="1236971.JCM9152_2026"/>
<dbReference type="InterPro" id="IPR000644">
    <property type="entry name" value="CBS_dom"/>
</dbReference>
<proteinExistence type="predicted"/>
<dbReference type="RefSeq" id="WP_035343413.1">
    <property type="nucleotide sequence ID" value="NZ_BAUU01000012.1"/>
</dbReference>
<dbReference type="PANTHER" id="PTHR43080">
    <property type="entry name" value="CBS DOMAIN-CONTAINING PROTEIN CBSX3, MITOCHONDRIAL"/>
    <property type="match status" value="1"/>
</dbReference>
<evidence type="ECO:0000259" key="3">
    <source>
        <dbReference type="PROSITE" id="PS51371"/>
    </source>
</evidence>
<dbReference type="Gene3D" id="3.10.580.10">
    <property type="entry name" value="CBS-domain"/>
    <property type="match status" value="1"/>
</dbReference>
<reference evidence="4" key="1">
    <citation type="journal article" date="2014" name="Genome Announc.">
        <title>Draft Genome Sequences of Three Alkaliphilic Bacillus Strains, Bacillus wakoensis JCM 9140T, Bacillus akibai JCM 9157T, and Bacillus hemicellulosilyticus JCM 9152T.</title>
        <authorList>
            <person name="Yuki M."/>
            <person name="Oshima K."/>
            <person name="Suda W."/>
            <person name="Oshida Y."/>
            <person name="Kitamura K."/>
            <person name="Iida T."/>
            <person name="Hattori M."/>
            <person name="Ohkuma M."/>
        </authorList>
    </citation>
    <scope>NUCLEOTIDE SEQUENCE [LARGE SCALE GENOMIC DNA]</scope>
    <source>
        <strain evidence="4">JCM 9152</strain>
    </source>
</reference>
<organism evidence="4 5">
    <name type="scientific">Halalkalibacter hemicellulosilyticusJCM 9152</name>
    <dbReference type="NCBI Taxonomy" id="1236971"/>
    <lineage>
        <taxon>Bacteria</taxon>
        <taxon>Bacillati</taxon>
        <taxon>Bacillota</taxon>
        <taxon>Bacilli</taxon>
        <taxon>Bacillales</taxon>
        <taxon>Bacillaceae</taxon>
        <taxon>Halalkalibacter</taxon>
    </lineage>
</organism>
<dbReference type="Proteomes" id="UP000018895">
    <property type="component" value="Unassembled WGS sequence"/>
</dbReference>
<dbReference type="PROSITE" id="PS51371">
    <property type="entry name" value="CBS"/>
    <property type="match status" value="2"/>
</dbReference>
<keyword evidence="5" id="KW-1185">Reference proteome</keyword>
<feature type="domain" description="CBS" evidence="3">
    <location>
        <begin position="72"/>
        <end position="130"/>
    </location>
</feature>
<evidence type="ECO:0000313" key="5">
    <source>
        <dbReference type="Proteomes" id="UP000018895"/>
    </source>
</evidence>